<dbReference type="Proteomes" id="UP000324832">
    <property type="component" value="Unassembled WGS sequence"/>
</dbReference>
<evidence type="ECO:0000313" key="1">
    <source>
        <dbReference type="EMBL" id="VVC96574.1"/>
    </source>
</evidence>
<evidence type="ECO:0000313" key="2">
    <source>
        <dbReference type="Proteomes" id="UP000324832"/>
    </source>
</evidence>
<dbReference type="AlphaFoldDB" id="A0A5E4QFV1"/>
<accession>A0A5E4QFV1</accession>
<keyword evidence="2" id="KW-1185">Reference proteome</keyword>
<proteinExistence type="predicted"/>
<gene>
    <name evidence="1" type="ORF">LSINAPIS_LOCUS8040</name>
</gene>
<protein>
    <submittedName>
        <fullName evidence="1">Uncharacterized protein</fullName>
    </submittedName>
</protein>
<sequence length="23" mass="2675">MRRSKLIWSLTARNPSHLNISPP</sequence>
<name>A0A5E4QFV1_9NEOP</name>
<reference evidence="1 2" key="1">
    <citation type="submission" date="2017-07" db="EMBL/GenBank/DDBJ databases">
        <authorList>
            <person name="Talla V."/>
            <person name="Backstrom N."/>
        </authorList>
    </citation>
    <scope>NUCLEOTIDE SEQUENCE [LARGE SCALE GENOMIC DNA]</scope>
</reference>
<feature type="non-terminal residue" evidence="1">
    <location>
        <position position="23"/>
    </location>
</feature>
<dbReference type="EMBL" id="FZQP02002781">
    <property type="protein sequence ID" value="VVC96574.1"/>
    <property type="molecule type" value="Genomic_DNA"/>
</dbReference>
<organism evidence="1 2">
    <name type="scientific">Leptidea sinapis</name>
    <dbReference type="NCBI Taxonomy" id="189913"/>
    <lineage>
        <taxon>Eukaryota</taxon>
        <taxon>Metazoa</taxon>
        <taxon>Ecdysozoa</taxon>
        <taxon>Arthropoda</taxon>
        <taxon>Hexapoda</taxon>
        <taxon>Insecta</taxon>
        <taxon>Pterygota</taxon>
        <taxon>Neoptera</taxon>
        <taxon>Endopterygota</taxon>
        <taxon>Lepidoptera</taxon>
        <taxon>Glossata</taxon>
        <taxon>Ditrysia</taxon>
        <taxon>Papilionoidea</taxon>
        <taxon>Pieridae</taxon>
        <taxon>Dismorphiinae</taxon>
        <taxon>Leptidea</taxon>
    </lineage>
</organism>